<comment type="similarity">
    <text evidence="1">Belongs to the GSP E family.</text>
</comment>
<dbReference type="GO" id="GO:0005886">
    <property type="term" value="C:plasma membrane"/>
    <property type="evidence" value="ECO:0007669"/>
    <property type="project" value="TreeGrafter"/>
</dbReference>
<dbReference type="Gene3D" id="3.30.300.160">
    <property type="entry name" value="Type II secretion system, protein E, N-terminal domain"/>
    <property type="match status" value="1"/>
</dbReference>
<dbReference type="Gene3D" id="3.40.50.300">
    <property type="entry name" value="P-loop containing nucleotide triphosphate hydrolases"/>
    <property type="match status" value="1"/>
</dbReference>
<gene>
    <name evidence="5" type="ORF">G3M99_13485</name>
</gene>
<dbReference type="InterPro" id="IPR003593">
    <property type="entry name" value="AAA+_ATPase"/>
</dbReference>
<dbReference type="GO" id="GO:0005524">
    <property type="term" value="F:ATP binding"/>
    <property type="evidence" value="ECO:0007669"/>
    <property type="project" value="UniProtKB-KW"/>
</dbReference>
<dbReference type="InterPro" id="IPR037257">
    <property type="entry name" value="T2SS_E_N_sf"/>
</dbReference>
<dbReference type="CDD" id="cd01129">
    <property type="entry name" value="PulE-GspE-like"/>
    <property type="match status" value="1"/>
</dbReference>
<dbReference type="EMBL" id="JAAGPU010000027">
    <property type="protein sequence ID" value="NEU05843.1"/>
    <property type="molecule type" value="Genomic_DNA"/>
</dbReference>
<keyword evidence="2" id="KW-0547">Nucleotide-binding</keyword>
<dbReference type="PANTHER" id="PTHR30258:SF1">
    <property type="entry name" value="PROTEIN TRANSPORT PROTEIN HOFB HOMOLOG"/>
    <property type="match status" value="1"/>
</dbReference>
<dbReference type="Pfam" id="PF05157">
    <property type="entry name" value="MshEN"/>
    <property type="match status" value="1"/>
</dbReference>
<accession>A0A6M0H761</accession>
<dbReference type="FunFam" id="3.30.450.90:FF:000001">
    <property type="entry name" value="Type II secretion system ATPase GspE"/>
    <property type="match status" value="1"/>
</dbReference>
<dbReference type="Proteomes" id="UP000481872">
    <property type="component" value="Unassembled WGS sequence"/>
</dbReference>
<evidence type="ECO:0000256" key="2">
    <source>
        <dbReference type="ARBA" id="ARBA00022741"/>
    </source>
</evidence>
<dbReference type="SUPFAM" id="SSF52540">
    <property type="entry name" value="P-loop containing nucleoside triphosphate hydrolases"/>
    <property type="match status" value="1"/>
</dbReference>
<dbReference type="InterPro" id="IPR001482">
    <property type="entry name" value="T2SS/T4SS_dom"/>
</dbReference>
<dbReference type="PANTHER" id="PTHR30258">
    <property type="entry name" value="TYPE II SECRETION SYSTEM PROTEIN GSPE-RELATED"/>
    <property type="match status" value="1"/>
</dbReference>
<proteinExistence type="inferred from homology"/>
<evidence type="ECO:0000259" key="4">
    <source>
        <dbReference type="PROSITE" id="PS00662"/>
    </source>
</evidence>
<feature type="domain" description="Bacterial type II secretion system protein E" evidence="4">
    <location>
        <begin position="368"/>
        <end position="382"/>
    </location>
</feature>
<evidence type="ECO:0000256" key="3">
    <source>
        <dbReference type="ARBA" id="ARBA00022840"/>
    </source>
</evidence>
<dbReference type="PROSITE" id="PS00662">
    <property type="entry name" value="T2SP_E"/>
    <property type="match status" value="1"/>
</dbReference>
<organism evidence="5 6">
    <name type="scientific">Clostridium senegalense</name>
    <dbReference type="NCBI Taxonomy" id="1465809"/>
    <lineage>
        <taxon>Bacteria</taxon>
        <taxon>Bacillati</taxon>
        <taxon>Bacillota</taxon>
        <taxon>Clostridia</taxon>
        <taxon>Eubacteriales</taxon>
        <taxon>Clostridiaceae</taxon>
        <taxon>Clostridium</taxon>
    </lineage>
</organism>
<reference evidence="5 6" key="1">
    <citation type="submission" date="2020-02" db="EMBL/GenBank/DDBJ databases">
        <title>Genome assembly of a novel Clostridium senegalense strain.</title>
        <authorList>
            <person name="Gupta T.B."/>
            <person name="Jauregui R."/>
            <person name="Maclean P."/>
            <person name="Nawarathana A."/>
            <person name="Brightwell G."/>
        </authorList>
    </citation>
    <scope>NUCLEOTIDE SEQUENCE [LARGE SCALE GENOMIC DNA]</scope>
    <source>
        <strain evidence="5 6">AGRFS4</strain>
    </source>
</reference>
<dbReference type="GO" id="GO:0016887">
    <property type="term" value="F:ATP hydrolysis activity"/>
    <property type="evidence" value="ECO:0007669"/>
    <property type="project" value="TreeGrafter"/>
</dbReference>
<sequence length="551" mass="61693">MGIKKRRLGDLLLDENKITKNQLQVALNNQKTEKKKLGEILVEIGAISEDEIFNILEKQLGIERVYLDSINLEEKIVSIIPENIAKKYNVIAIDADETEIIAATSDPLNIFAIEDIKIITGKEVRLLSSPKSEVERAINKVYSNIVEYSSNSKEEVDLFNSEIMDSPIVKTVNWIIENAINAKASDIHIEPLEGRVKVRFRLDGQLKEIMSLEKKDLNAIVARIKILSSLDIAKKRVPQDGRILTKVNGIDIDLRVSTLPTVNGEKIVIRVLDKSANNISRNNLGLDESDEKKLRRIISKPHGIILSTGPTGSGKSTTLYSILKELNDESRNIITIEDPVEFSIEGINQVNVNYKTGLTFSYGLRSILRQDPDVIMVGEIRDAETSKIAMRAAITGHLVLSTLHTNDAPSTIIRLIDMGIEPYLIATSIVGVISQRLIRIVCPNCSENYEASSYEKKLLNIDVNEKVIIKRKIGCNKCNKTGYKGRVGVFEIMEIDQEIREYITNGESIDNITKLAIEKGMTTIRDACISKVLDKTTTIEELIRIAYLENN</sequence>
<keyword evidence="6" id="KW-1185">Reference proteome</keyword>
<dbReference type="SMART" id="SM00382">
    <property type="entry name" value="AAA"/>
    <property type="match status" value="1"/>
</dbReference>
<protein>
    <submittedName>
        <fullName evidence="5">Type II/IV secretion system protein</fullName>
    </submittedName>
</protein>
<name>A0A6M0H761_9CLOT</name>
<dbReference type="InterPro" id="IPR007831">
    <property type="entry name" value="T2SS_GspE_N"/>
</dbReference>
<dbReference type="RefSeq" id="WP_199870489.1">
    <property type="nucleotide sequence ID" value="NZ_JAAGPU010000027.1"/>
</dbReference>
<dbReference type="FunFam" id="3.40.50.300:FF:000398">
    <property type="entry name" value="Type IV pilus assembly ATPase PilB"/>
    <property type="match status" value="1"/>
</dbReference>
<dbReference type="AlphaFoldDB" id="A0A6M0H761"/>
<dbReference type="SUPFAM" id="SSF160246">
    <property type="entry name" value="EspE N-terminal domain-like"/>
    <property type="match status" value="1"/>
</dbReference>
<evidence type="ECO:0000256" key="1">
    <source>
        <dbReference type="ARBA" id="ARBA00006611"/>
    </source>
</evidence>
<dbReference type="InterPro" id="IPR027417">
    <property type="entry name" value="P-loop_NTPase"/>
</dbReference>
<comment type="caution">
    <text evidence="5">The sequence shown here is derived from an EMBL/GenBank/DDBJ whole genome shotgun (WGS) entry which is preliminary data.</text>
</comment>
<evidence type="ECO:0000313" key="6">
    <source>
        <dbReference type="Proteomes" id="UP000481872"/>
    </source>
</evidence>
<dbReference type="Gene3D" id="3.30.450.90">
    <property type="match status" value="1"/>
</dbReference>
<keyword evidence="3" id="KW-0067">ATP-binding</keyword>
<dbReference type="Pfam" id="PF00437">
    <property type="entry name" value="T2SSE"/>
    <property type="match status" value="1"/>
</dbReference>
<evidence type="ECO:0000313" key="5">
    <source>
        <dbReference type="EMBL" id="NEU05843.1"/>
    </source>
</evidence>